<feature type="transmembrane region" description="Helical" evidence="9">
    <location>
        <begin position="165"/>
        <end position="186"/>
    </location>
</feature>
<dbReference type="Pfam" id="PF03083">
    <property type="entry name" value="MtN3_slv"/>
    <property type="match status" value="2"/>
</dbReference>
<dbReference type="EMBL" id="PDCK01000039">
    <property type="protein sequence ID" value="PRQ60345.1"/>
    <property type="molecule type" value="Genomic_DNA"/>
</dbReference>
<dbReference type="PANTHER" id="PTHR10791:SF28">
    <property type="entry name" value="BIDIRECTIONAL SUGAR TRANSPORTER SWEET3"/>
    <property type="match status" value="1"/>
</dbReference>
<comment type="subcellular location">
    <subcellularLocation>
        <location evidence="9">Cell membrane</location>
        <topology evidence="9">Multi-pass membrane protein</topology>
    </subcellularLocation>
    <subcellularLocation>
        <location evidence="1">Endomembrane system</location>
        <topology evidence="1">Multi-pass membrane protein</topology>
    </subcellularLocation>
</comment>
<feature type="transmembrane region" description="Helical" evidence="9">
    <location>
        <begin position="6"/>
        <end position="28"/>
    </location>
</feature>
<dbReference type="STRING" id="74649.A0A2P6SNS4"/>
<keyword evidence="6" id="KW-0677">Repeat</keyword>
<evidence type="ECO:0000256" key="8">
    <source>
        <dbReference type="ARBA" id="ARBA00023136"/>
    </source>
</evidence>
<sequence length="251" mass="28320">MGERLRLATGVMGNAASLLLYSTPILTMSRITRKKSTEEFSCVPYITALLNCLLYTWYGLPVVSCGWENFPVVTINGLGILLEFSFILIYFWFASPTRKMKVIAILIPVMVMFCITVSISTFVFHDHRHRKEFVGSLGLVASVTMYASPLVAVKQVIVTKSVEFMPFYLSFFSFLSSSLWMAYGLLGHDLFLASPNLVGSPLGIFQLLLYCKYRKREMKTVESPNNWDVEENDEKSKQLQIVISESANGKS</sequence>
<gene>
    <name evidence="10" type="ORF">RchiOBHm_Chr1g0380151</name>
</gene>
<dbReference type="FunFam" id="1.20.1280.290:FF:000001">
    <property type="entry name" value="Bidirectional sugar transporter SWEET"/>
    <property type="match status" value="1"/>
</dbReference>
<dbReference type="AlphaFoldDB" id="A0A2P6SNS4"/>
<feature type="transmembrane region" description="Helical" evidence="9">
    <location>
        <begin position="102"/>
        <end position="124"/>
    </location>
</feature>
<organism evidence="10 11">
    <name type="scientific">Rosa chinensis</name>
    <name type="common">China rose</name>
    <dbReference type="NCBI Taxonomy" id="74649"/>
    <lineage>
        <taxon>Eukaryota</taxon>
        <taxon>Viridiplantae</taxon>
        <taxon>Streptophyta</taxon>
        <taxon>Embryophyta</taxon>
        <taxon>Tracheophyta</taxon>
        <taxon>Spermatophyta</taxon>
        <taxon>Magnoliopsida</taxon>
        <taxon>eudicotyledons</taxon>
        <taxon>Gunneridae</taxon>
        <taxon>Pentapetalae</taxon>
        <taxon>rosids</taxon>
        <taxon>fabids</taxon>
        <taxon>Rosales</taxon>
        <taxon>Rosaceae</taxon>
        <taxon>Rosoideae</taxon>
        <taxon>Rosoideae incertae sedis</taxon>
        <taxon>Rosa</taxon>
    </lineage>
</organism>
<dbReference type="OrthoDB" id="409725at2759"/>
<evidence type="ECO:0000313" key="11">
    <source>
        <dbReference type="Proteomes" id="UP000238479"/>
    </source>
</evidence>
<keyword evidence="4 9" id="KW-0762">Sugar transport</keyword>
<keyword evidence="11" id="KW-1185">Reference proteome</keyword>
<dbReference type="FunFam" id="1.20.1280.290:FF:000002">
    <property type="entry name" value="Bidirectional sugar transporter SWEET"/>
    <property type="match status" value="1"/>
</dbReference>
<dbReference type="GO" id="GO:0005886">
    <property type="term" value="C:plasma membrane"/>
    <property type="evidence" value="ECO:0007669"/>
    <property type="project" value="UniProtKB-SubCell"/>
</dbReference>
<evidence type="ECO:0000256" key="9">
    <source>
        <dbReference type="RuleBase" id="RU910715"/>
    </source>
</evidence>
<evidence type="ECO:0000256" key="4">
    <source>
        <dbReference type="ARBA" id="ARBA00022597"/>
    </source>
</evidence>
<reference evidence="10 11" key="1">
    <citation type="journal article" date="2018" name="Nat. Genet.">
        <title>The Rosa genome provides new insights in the design of modern roses.</title>
        <authorList>
            <person name="Bendahmane M."/>
        </authorList>
    </citation>
    <scope>NUCLEOTIDE SEQUENCE [LARGE SCALE GENOMIC DNA]</scope>
    <source>
        <strain evidence="11">cv. Old Blush</strain>
    </source>
</reference>
<proteinExistence type="inferred from homology"/>
<comment type="function">
    <text evidence="9">Mediates both low-affinity uptake and efflux of sugar across the membrane.</text>
</comment>
<evidence type="ECO:0000256" key="7">
    <source>
        <dbReference type="ARBA" id="ARBA00022989"/>
    </source>
</evidence>
<evidence type="ECO:0000256" key="3">
    <source>
        <dbReference type="ARBA" id="ARBA00022448"/>
    </source>
</evidence>
<keyword evidence="8 9" id="KW-0472">Membrane</keyword>
<dbReference type="Gene3D" id="1.20.1280.290">
    <property type="match status" value="2"/>
</dbReference>
<dbReference type="GO" id="GO:0051119">
    <property type="term" value="F:sugar transmembrane transporter activity"/>
    <property type="evidence" value="ECO:0007669"/>
    <property type="project" value="InterPro"/>
</dbReference>
<protein>
    <recommendedName>
        <fullName evidence="9">Bidirectional sugar transporter SWEET</fullName>
    </recommendedName>
</protein>
<dbReference type="PANTHER" id="PTHR10791">
    <property type="entry name" value="RAG1-ACTIVATING PROTEIN 1"/>
    <property type="match status" value="1"/>
</dbReference>
<comment type="caution">
    <text evidence="10">The sequence shown here is derived from an EMBL/GenBank/DDBJ whole genome shotgun (WGS) entry which is preliminary data.</text>
</comment>
<dbReference type="GO" id="GO:0051260">
    <property type="term" value="P:protein homooligomerization"/>
    <property type="evidence" value="ECO:0007669"/>
    <property type="project" value="UniProtKB-ARBA"/>
</dbReference>
<name>A0A2P6SNS4_ROSCH</name>
<comment type="similarity">
    <text evidence="2 9">Belongs to the SWEET sugar transporter family.</text>
</comment>
<evidence type="ECO:0000256" key="5">
    <source>
        <dbReference type="ARBA" id="ARBA00022692"/>
    </source>
</evidence>
<feature type="transmembrane region" description="Helical" evidence="9">
    <location>
        <begin position="136"/>
        <end position="153"/>
    </location>
</feature>
<dbReference type="InterPro" id="IPR047664">
    <property type="entry name" value="SWEET"/>
</dbReference>
<dbReference type="InterPro" id="IPR004316">
    <property type="entry name" value="SWEET_rpt"/>
</dbReference>
<dbReference type="OMA" id="CSLWLRY"/>
<accession>A0A2P6SNS4</accession>
<feature type="transmembrane region" description="Helical" evidence="9">
    <location>
        <begin position="40"/>
        <end position="58"/>
    </location>
</feature>
<dbReference type="GO" id="GO:0012505">
    <property type="term" value="C:endomembrane system"/>
    <property type="evidence" value="ECO:0007669"/>
    <property type="project" value="UniProtKB-SubCell"/>
</dbReference>
<dbReference type="Gramene" id="PRQ60345">
    <property type="protein sequence ID" value="PRQ60345"/>
    <property type="gene ID" value="RchiOBHm_Chr1g0380151"/>
</dbReference>
<keyword evidence="5 9" id="KW-0812">Transmembrane</keyword>
<evidence type="ECO:0000256" key="2">
    <source>
        <dbReference type="ARBA" id="ARBA00007809"/>
    </source>
</evidence>
<keyword evidence="7 9" id="KW-1133">Transmembrane helix</keyword>
<feature type="transmembrane region" description="Helical" evidence="9">
    <location>
        <begin position="70"/>
        <end position="93"/>
    </location>
</feature>
<evidence type="ECO:0000256" key="6">
    <source>
        <dbReference type="ARBA" id="ARBA00022737"/>
    </source>
</evidence>
<keyword evidence="3 9" id="KW-0813">Transport</keyword>
<feature type="transmembrane region" description="Helical" evidence="9">
    <location>
        <begin position="192"/>
        <end position="211"/>
    </location>
</feature>
<evidence type="ECO:0000256" key="1">
    <source>
        <dbReference type="ARBA" id="ARBA00004127"/>
    </source>
</evidence>
<evidence type="ECO:0000313" key="10">
    <source>
        <dbReference type="EMBL" id="PRQ60345.1"/>
    </source>
</evidence>
<dbReference type="Proteomes" id="UP000238479">
    <property type="component" value="Chromosome 1"/>
</dbReference>